<evidence type="ECO:0000256" key="1">
    <source>
        <dbReference type="PROSITE-ProRule" id="PRU00047"/>
    </source>
</evidence>
<dbReference type="Proteomes" id="UP001627154">
    <property type="component" value="Unassembled WGS sequence"/>
</dbReference>
<dbReference type="AlphaFoldDB" id="A0ABD2W2E9"/>
<dbReference type="PROSITE" id="PS50158">
    <property type="entry name" value="ZF_CCHC"/>
    <property type="match status" value="2"/>
</dbReference>
<proteinExistence type="predicted"/>
<evidence type="ECO:0000313" key="5">
    <source>
        <dbReference type="Proteomes" id="UP001627154"/>
    </source>
</evidence>
<feature type="domain" description="CCHC-type" evidence="3">
    <location>
        <begin position="309"/>
        <end position="324"/>
    </location>
</feature>
<dbReference type="SMART" id="SM00343">
    <property type="entry name" value="ZnF_C2HC"/>
    <property type="match status" value="2"/>
</dbReference>
<dbReference type="InterPro" id="IPR001878">
    <property type="entry name" value="Znf_CCHC"/>
</dbReference>
<dbReference type="SUPFAM" id="SSF57756">
    <property type="entry name" value="Retrovirus zinc finger-like domains"/>
    <property type="match status" value="1"/>
</dbReference>
<keyword evidence="1" id="KW-0863">Zinc-finger</keyword>
<feature type="region of interest" description="Disordered" evidence="2">
    <location>
        <begin position="66"/>
        <end position="117"/>
    </location>
</feature>
<feature type="compositionally biased region" description="Low complexity" evidence="2">
    <location>
        <begin position="83"/>
        <end position="104"/>
    </location>
</feature>
<feature type="compositionally biased region" description="Polar residues" evidence="2">
    <location>
        <begin position="448"/>
        <end position="459"/>
    </location>
</feature>
<protein>
    <recommendedName>
        <fullName evidence="3">CCHC-type domain-containing protein</fullName>
    </recommendedName>
</protein>
<feature type="region of interest" description="Disordered" evidence="2">
    <location>
        <begin position="1"/>
        <end position="33"/>
    </location>
</feature>
<dbReference type="GO" id="GO:0008270">
    <property type="term" value="F:zinc ion binding"/>
    <property type="evidence" value="ECO:0007669"/>
    <property type="project" value="UniProtKB-KW"/>
</dbReference>
<feature type="domain" description="CCHC-type" evidence="3">
    <location>
        <begin position="331"/>
        <end position="346"/>
    </location>
</feature>
<comment type="caution">
    <text evidence="4">The sequence shown here is derived from an EMBL/GenBank/DDBJ whole genome shotgun (WGS) entry which is preliminary data.</text>
</comment>
<keyword evidence="5" id="KW-1185">Reference proteome</keyword>
<feature type="compositionally biased region" description="Basic and acidic residues" evidence="2">
    <location>
        <begin position="1"/>
        <end position="11"/>
    </location>
</feature>
<dbReference type="EMBL" id="JBJJXI010000141">
    <property type="protein sequence ID" value="KAL3387036.1"/>
    <property type="molecule type" value="Genomic_DNA"/>
</dbReference>
<reference evidence="4 5" key="1">
    <citation type="journal article" date="2024" name="bioRxiv">
        <title>A reference genome for Trichogramma kaykai: A tiny desert-dwelling parasitoid wasp with competing sex-ratio distorters.</title>
        <authorList>
            <person name="Culotta J."/>
            <person name="Lindsey A.R."/>
        </authorList>
    </citation>
    <scope>NUCLEOTIDE SEQUENCE [LARGE SCALE GENOMIC DNA]</scope>
    <source>
        <strain evidence="4 5">KSX58</strain>
    </source>
</reference>
<keyword evidence="1" id="KW-0862">Zinc</keyword>
<evidence type="ECO:0000259" key="3">
    <source>
        <dbReference type="PROSITE" id="PS50158"/>
    </source>
</evidence>
<dbReference type="InterPro" id="IPR036875">
    <property type="entry name" value="Znf_CCHC_sf"/>
</dbReference>
<keyword evidence="1" id="KW-0479">Metal-binding</keyword>
<sequence length="491" mass="56541">MSTQRSRDIRKITRPRPPPMMEEKSADDTSDDDELQLHNLATITQIETLFGLIQTNDTLQYIKQDDNPKTQTQDQTNDTIHSQTTPPTQYEPNTNTPTQNTTPTDIHTSPPTPESTIPFKQIFPILKEPSQYSGTIPKQNIKKKVRFEPHPFENSPRKKERMILQNKRDEERRELLQKFPNIEAKRTLFIQPTPTHRAQRPKQTYSDEDFTFPTTTTTKNQTPIPFFQPTPPTQKSPSPTESICPTNDHPTTPIPIPFFQPTPHKQKPSSLIESVCPIDDYHANTKRKDERKIRQDELKRQSIGKTADCWTCLKPGHKARDCPEKKAKSICWKCDKTGHFWYECQREAEEDFCITCGRVGTNTEACPNCQEIEIRRRRNEIRKLNDTTQDVPYTPRPDATHTTTQTYRRPALLPTPSMPPVPPQTPQHPSQTPRKPALLPTPSIPPVTLQTNRHSTTETQTLSKIMPLMEVIIPDEIKEQALKLRTPITYT</sequence>
<name>A0ABD2W2E9_9HYME</name>
<evidence type="ECO:0000313" key="4">
    <source>
        <dbReference type="EMBL" id="KAL3387036.1"/>
    </source>
</evidence>
<gene>
    <name evidence="4" type="ORF">TKK_017613</name>
</gene>
<organism evidence="4 5">
    <name type="scientific">Trichogramma kaykai</name>
    <dbReference type="NCBI Taxonomy" id="54128"/>
    <lineage>
        <taxon>Eukaryota</taxon>
        <taxon>Metazoa</taxon>
        <taxon>Ecdysozoa</taxon>
        <taxon>Arthropoda</taxon>
        <taxon>Hexapoda</taxon>
        <taxon>Insecta</taxon>
        <taxon>Pterygota</taxon>
        <taxon>Neoptera</taxon>
        <taxon>Endopterygota</taxon>
        <taxon>Hymenoptera</taxon>
        <taxon>Apocrita</taxon>
        <taxon>Proctotrupomorpha</taxon>
        <taxon>Chalcidoidea</taxon>
        <taxon>Trichogrammatidae</taxon>
        <taxon>Trichogramma</taxon>
    </lineage>
</organism>
<evidence type="ECO:0000256" key="2">
    <source>
        <dbReference type="SAM" id="MobiDB-lite"/>
    </source>
</evidence>
<accession>A0ABD2W2E9</accession>
<feature type="compositionally biased region" description="Pro residues" evidence="2">
    <location>
        <begin position="416"/>
        <end position="426"/>
    </location>
</feature>
<dbReference type="Gene3D" id="4.10.60.10">
    <property type="entry name" value="Zinc finger, CCHC-type"/>
    <property type="match status" value="1"/>
</dbReference>
<feature type="compositionally biased region" description="Polar residues" evidence="2">
    <location>
        <begin position="69"/>
        <end position="82"/>
    </location>
</feature>
<feature type="region of interest" description="Disordered" evidence="2">
    <location>
        <begin position="388"/>
        <end position="459"/>
    </location>
</feature>